<feature type="non-terminal residue" evidence="1">
    <location>
        <position position="215"/>
    </location>
</feature>
<evidence type="ECO:0008006" key="2">
    <source>
        <dbReference type="Google" id="ProtNLM"/>
    </source>
</evidence>
<dbReference type="InterPro" id="IPR011050">
    <property type="entry name" value="Pectin_lyase_fold/virulence"/>
</dbReference>
<sequence length="215" mass="23267">YPESVVAFDCPTNGKQWVRQVFLELGHIDIRWAGAVSTGSADDSTTNYTAINKCVVLGSAFARVYVPKGEFYVSNTGLSIPDDTHIYGAGWRNAKLVFGVGPNVPIATDSAGAGAGDGGCNNFVMEDLYLDFSNATAGESIRLLICNYFRLERLYIYDFSDYGIVTMGATYGEIVNNIFEEGGTYNAILIGETNSEIRSHNVIISHNLINGGTTM</sequence>
<dbReference type="InterPro" id="IPR012334">
    <property type="entry name" value="Pectin_lyas_fold"/>
</dbReference>
<dbReference type="Gene3D" id="2.160.20.10">
    <property type="entry name" value="Single-stranded right-handed beta-helix, Pectin lyase-like"/>
    <property type="match status" value="1"/>
</dbReference>
<feature type="non-terminal residue" evidence="1">
    <location>
        <position position="1"/>
    </location>
</feature>
<dbReference type="SUPFAM" id="SSF51126">
    <property type="entry name" value="Pectin lyase-like"/>
    <property type="match status" value="1"/>
</dbReference>
<organism evidence="1">
    <name type="scientific">marine sediment metagenome</name>
    <dbReference type="NCBI Taxonomy" id="412755"/>
    <lineage>
        <taxon>unclassified sequences</taxon>
        <taxon>metagenomes</taxon>
        <taxon>ecological metagenomes</taxon>
    </lineage>
</organism>
<name>X0UFX5_9ZZZZ</name>
<evidence type="ECO:0000313" key="1">
    <source>
        <dbReference type="EMBL" id="GAF99312.1"/>
    </source>
</evidence>
<accession>X0UFX5</accession>
<dbReference type="AlphaFoldDB" id="X0UFX5"/>
<comment type="caution">
    <text evidence="1">The sequence shown here is derived from an EMBL/GenBank/DDBJ whole genome shotgun (WGS) entry which is preliminary data.</text>
</comment>
<protein>
    <recommendedName>
        <fullName evidence="2">Pectate lyase superfamily protein domain-containing protein</fullName>
    </recommendedName>
</protein>
<dbReference type="EMBL" id="BARS01012482">
    <property type="protein sequence ID" value="GAF99312.1"/>
    <property type="molecule type" value="Genomic_DNA"/>
</dbReference>
<reference evidence="1" key="1">
    <citation type="journal article" date="2014" name="Front. Microbiol.">
        <title>High frequency of phylogenetically diverse reductive dehalogenase-homologous genes in deep subseafloor sedimentary metagenomes.</title>
        <authorList>
            <person name="Kawai M."/>
            <person name="Futagami T."/>
            <person name="Toyoda A."/>
            <person name="Takaki Y."/>
            <person name="Nishi S."/>
            <person name="Hori S."/>
            <person name="Arai W."/>
            <person name="Tsubouchi T."/>
            <person name="Morono Y."/>
            <person name="Uchiyama I."/>
            <person name="Ito T."/>
            <person name="Fujiyama A."/>
            <person name="Inagaki F."/>
            <person name="Takami H."/>
        </authorList>
    </citation>
    <scope>NUCLEOTIDE SEQUENCE</scope>
    <source>
        <strain evidence="1">Expedition CK06-06</strain>
    </source>
</reference>
<proteinExistence type="predicted"/>
<gene>
    <name evidence="1" type="ORF">S01H1_22210</name>
</gene>